<dbReference type="PANTHER" id="PTHR42942:SF1">
    <property type="entry name" value="ALKYLTRANSFERASE-LIKE PROTEIN 1"/>
    <property type="match status" value="1"/>
</dbReference>
<dbReference type="AlphaFoldDB" id="A0A4P9WZ92"/>
<dbReference type="GO" id="GO:0008168">
    <property type="term" value="F:methyltransferase activity"/>
    <property type="evidence" value="ECO:0007669"/>
    <property type="project" value="UniProtKB-KW"/>
</dbReference>
<accession>A0A4P9WZ92</accession>
<feature type="domain" description="Methylated-DNA-[protein]-cysteine S-methyltransferase DNA binding" evidence="2">
    <location>
        <begin position="1"/>
        <end position="87"/>
    </location>
</feature>
<name>A0A4P9WZ92_9FUNG</name>
<dbReference type="GO" id="GO:0006281">
    <property type="term" value="P:DNA repair"/>
    <property type="evidence" value="ECO:0007669"/>
    <property type="project" value="InterPro"/>
</dbReference>
<dbReference type="EMBL" id="ML009548">
    <property type="protein sequence ID" value="RKO96880.1"/>
    <property type="molecule type" value="Genomic_DNA"/>
</dbReference>
<dbReference type="GO" id="GO:0032259">
    <property type="term" value="P:methylation"/>
    <property type="evidence" value="ECO:0007669"/>
    <property type="project" value="UniProtKB-KW"/>
</dbReference>
<dbReference type="Proteomes" id="UP000268535">
    <property type="component" value="Unassembled WGS sequence"/>
</dbReference>
<reference evidence="4" key="1">
    <citation type="journal article" date="2018" name="Nat. Microbiol.">
        <title>Leveraging single-cell genomics to expand the fungal tree of life.</title>
        <authorList>
            <person name="Ahrendt S.R."/>
            <person name="Quandt C.A."/>
            <person name="Ciobanu D."/>
            <person name="Clum A."/>
            <person name="Salamov A."/>
            <person name="Andreopoulos B."/>
            <person name="Cheng J.F."/>
            <person name="Woyke T."/>
            <person name="Pelin A."/>
            <person name="Henrissat B."/>
            <person name="Reynolds N.K."/>
            <person name="Benny G.L."/>
            <person name="Smith M.E."/>
            <person name="James T.Y."/>
            <person name="Grigoriev I.V."/>
        </authorList>
    </citation>
    <scope>NUCLEOTIDE SEQUENCE [LARGE SCALE GENOMIC DNA]</scope>
    <source>
        <strain evidence="4">ATCC 52028</strain>
    </source>
</reference>
<dbReference type="CDD" id="cd06445">
    <property type="entry name" value="ATase"/>
    <property type="match status" value="1"/>
</dbReference>
<keyword evidence="3" id="KW-0489">Methyltransferase</keyword>
<sequence>FSESVYHVLQQIPRGRATTYGHIAALAGFPRHARQVGVWLRDGAAASTAASWRMPWHRVVAAGGRIAPRAPHAQMALQASRLDAEGVAV</sequence>
<dbReference type="InterPro" id="IPR036217">
    <property type="entry name" value="MethylDNA_cys_MeTrfase_DNAb"/>
</dbReference>
<keyword evidence="1" id="KW-0227">DNA damage</keyword>
<feature type="non-terminal residue" evidence="3">
    <location>
        <position position="89"/>
    </location>
</feature>
<evidence type="ECO:0000313" key="4">
    <source>
        <dbReference type="Proteomes" id="UP000268535"/>
    </source>
</evidence>
<dbReference type="SUPFAM" id="SSF46767">
    <property type="entry name" value="Methylated DNA-protein cysteine methyltransferase, C-terminal domain"/>
    <property type="match status" value="1"/>
</dbReference>
<organism evidence="3 4">
    <name type="scientific">Caulochytrium protostelioides</name>
    <dbReference type="NCBI Taxonomy" id="1555241"/>
    <lineage>
        <taxon>Eukaryota</taxon>
        <taxon>Fungi</taxon>
        <taxon>Fungi incertae sedis</taxon>
        <taxon>Chytridiomycota</taxon>
        <taxon>Chytridiomycota incertae sedis</taxon>
        <taxon>Chytridiomycetes</taxon>
        <taxon>Caulochytriales</taxon>
        <taxon>Caulochytriaceae</taxon>
        <taxon>Caulochytrium</taxon>
    </lineage>
</organism>
<dbReference type="InterPro" id="IPR014048">
    <property type="entry name" value="MethylDNA_cys_MeTrfase_DNA-bd"/>
</dbReference>
<feature type="non-terminal residue" evidence="3">
    <location>
        <position position="1"/>
    </location>
</feature>
<evidence type="ECO:0000259" key="2">
    <source>
        <dbReference type="Pfam" id="PF01035"/>
    </source>
</evidence>
<dbReference type="Pfam" id="PF01035">
    <property type="entry name" value="DNA_binding_1"/>
    <property type="match status" value="1"/>
</dbReference>
<dbReference type="PANTHER" id="PTHR42942">
    <property type="entry name" value="6-O-METHYLGUANINE DNA METHYLTRANSFERASE"/>
    <property type="match status" value="1"/>
</dbReference>
<dbReference type="InterPro" id="IPR036388">
    <property type="entry name" value="WH-like_DNA-bd_sf"/>
</dbReference>
<proteinExistence type="predicted"/>
<keyword evidence="3" id="KW-0808">Transferase</keyword>
<protein>
    <submittedName>
        <fullName evidence="3">DNA binding methylated-DNA--cysteine S-methyltransferase</fullName>
    </submittedName>
</protein>
<dbReference type="InterPro" id="IPR052520">
    <property type="entry name" value="ATL_DNA_repair"/>
</dbReference>
<gene>
    <name evidence="3" type="ORF">CAUPRSCDRAFT_1339</name>
</gene>
<evidence type="ECO:0000313" key="3">
    <source>
        <dbReference type="EMBL" id="RKO96880.1"/>
    </source>
</evidence>
<dbReference type="Gene3D" id="1.10.10.10">
    <property type="entry name" value="Winged helix-like DNA-binding domain superfamily/Winged helix DNA-binding domain"/>
    <property type="match status" value="1"/>
</dbReference>
<evidence type="ECO:0000256" key="1">
    <source>
        <dbReference type="ARBA" id="ARBA00022763"/>
    </source>
</evidence>